<dbReference type="PROSITE" id="PS50404">
    <property type="entry name" value="GST_NTER"/>
    <property type="match status" value="1"/>
</dbReference>
<evidence type="ECO:0000313" key="3">
    <source>
        <dbReference type="EMBL" id="THU89660.1"/>
    </source>
</evidence>
<dbReference type="Pfam" id="PF22041">
    <property type="entry name" value="GST_C_7"/>
    <property type="match status" value="1"/>
</dbReference>
<dbReference type="OrthoDB" id="4951845at2759"/>
<comment type="similarity">
    <text evidence="1">Belongs to the GST superfamily.</text>
</comment>
<keyword evidence="4" id="KW-1185">Reference proteome</keyword>
<reference evidence="3 4" key="1">
    <citation type="journal article" date="2019" name="Nat. Ecol. Evol.">
        <title>Megaphylogeny resolves global patterns of mushroom evolution.</title>
        <authorList>
            <person name="Varga T."/>
            <person name="Krizsan K."/>
            <person name="Foldi C."/>
            <person name="Dima B."/>
            <person name="Sanchez-Garcia M."/>
            <person name="Sanchez-Ramirez S."/>
            <person name="Szollosi G.J."/>
            <person name="Szarkandi J.G."/>
            <person name="Papp V."/>
            <person name="Albert L."/>
            <person name="Andreopoulos W."/>
            <person name="Angelini C."/>
            <person name="Antonin V."/>
            <person name="Barry K.W."/>
            <person name="Bougher N.L."/>
            <person name="Buchanan P."/>
            <person name="Buyck B."/>
            <person name="Bense V."/>
            <person name="Catcheside P."/>
            <person name="Chovatia M."/>
            <person name="Cooper J."/>
            <person name="Damon W."/>
            <person name="Desjardin D."/>
            <person name="Finy P."/>
            <person name="Geml J."/>
            <person name="Haridas S."/>
            <person name="Hughes K."/>
            <person name="Justo A."/>
            <person name="Karasinski D."/>
            <person name="Kautmanova I."/>
            <person name="Kiss B."/>
            <person name="Kocsube S."/>
            <person name="Kotiranta H."/>
            <person name="LaButti K.M."/>
            <person name="Lechner B.E."/>
            <person name="Liimatainen K."/>
            <person name="Lipzen A."/>
            <person name="Lukacs Z."/>
            <person name="Mihaltcheva S."/>
            <person name="Morgado L.N."/>
            <person name="Niskanen T."/>
            <person name="Noordeloos M.E."/>
            <person name="Ohm R.A."/>
            <person name="Ortiz-Santana B."/>
            <person name="Ovrebo C."/>
            <person name="Racz N."/>
            <person name="Riley R."/>
            <person name="Savchenko A."/>
            <person name="Shiryaev A."/>
            <person name="Soop K."/>
            <person name="Spirin V."/>
            <person name="Szebenyi C."/>
            <person name="Tomsovsky M."/>
            <person name="Tulloss R.E."/>
            <person name="Uehling J."/>
            <person name="Grigoriev I.V."/>
            <person name="Vagvolgyi C."/>
            <person name="Papp T."/>
            <person name="Martin F.M."/>
            <person name="Miettinen O."/>
            <person name="Hibbett D.S."/>
            <person name="Nagy L.G."/>
        </authorList>
    </citation>
    <scope>NUCLEOTIDE SEQUENCE [LARGE SCALE GENOMIC DNA]</scope>
    <source>
        <strain evidence="3 4">CBS 962.96</strain>
    </source>
</reference>
<sequence length="250" mass="28289">MSDDSKTIIFYDFPSKKAGVNGWNPNTWKTRFSLNYKGIPYKTVWVEYPDVEPTLKALGARPTKKKPDGSPMYTLPAISDPSTGAIITESFDIAQYLDKTYPDKPILPQGTKALQAAFLGTLRSNTRSFFPFGLLMTCEQLLNSKSEVYFREVRKNDVLAGKTVDEVYPRGERAKEEWKNVEEGLGNIDKLMSKEDKFIMGDTVSFADFVVGGYLQWAKNGWGEDSEQWKDMATWHGGRWGRLVKALEAL</sequence>
<feature type="domain" description="GST N-terminal" evidence="2">
    <location>
        <begin position="14"/>
        <end position="105"/>
    </location>
</feature>
<protein>
    <recommendedName>
        <fullName evidence="2">GST N-terminal domain-containing protein</fullName>
    </recommendedName>
</protein>
<organism evidence="3 4">
    <name type="scientific">Dendrothele bispora (strain CBS 962.96)</name>
    <dbReference type="NCBI Taxonomy" id="1314807"/>
    <lineage>
        <taxon>Eukaryota</taxon>
        <taxon>Fungi</taxon>
        <taxon>Dikarya</taxon>
        <taxon>Basidiomycota</taxon>
        <taxon>Agaricomycotina</taxon>
        <taxon>Agaricomycetes</taxon>
        <taxon>Agaricomycetidae</taxon>
        <taxon>Agaricales</taxon>
        <taxon>Agaricales incertae sedis</taxon>
        <taxon>Dendrothele</taxon>
    </lineage>
</organism>
<dbReference type="InterPro" id="IPR036249">
    <property type="entry name" value="Thioredoxin-like_sf"/>
</dbReference>
<dbReference type="Gene3D" id="1.20.1050.10">
    <property type="match status" value="1"/>
</dbReference>
<name>A0A4S8LL06_DENBC</name>
<dbReference type="SUPFAM" id="SSF52833">
    <property type="entry name" value="Thioredoxin-like"/>
    <property type="match status" value="1"/>
</dbReference>
<proteinExistence type="inferred from homology"/>
<dbReference type="SUPFAM" id="SSF47616">
    <property type="entry name" value="GST C-terminal domain-like"/>
    <property type="match status" value="1"/>
</dbReference>
<gene>
    <name evidence="3" type="ORF">K435DRAFT_760842</name>
</gene>
<dbReference type="Pfam" id="PF13409">
    <property type="entry name" value="GST_N_2"/>
    <property type="match status" value="1"/>
</dbReference>
<evidence type="ECO:0000259" key="2">
    <source>
        <dbReference type="PROSITE" id="PS50404"/>
    </source>
</evidence>
<dbReference type="PANTHER" id="PTHR44051:SF8">
    <property type="entry name" value="GLUTATHIONE S-TRANSFERASE GSTA"/>
    <property type="match status" value="1"/>
</dbReference>
<dbReference type="PANTHER" id="PTHR44051">
    <property type="entry name" value="GLUTATHIONE S-TRANSFERASE-RELATED"/>
    <property type="match status" value="1"/>
</dbReference>
<evidence type="ECO:0000256" key="1">
    <source>
        <dbReference type="ARBA" id="ARBA00007409"/>
    </source>
</evidence>
<dbReference type="Gene3D" id="3.40.30.10">
    <property type="entry name" value="Glutaredoxin"/>
    <property type="match status" value="1"/>
</dbReference>
<dbReference type="InterPro" id="IPR054416">
    <property type="entry name" value="GST_UstS-like_C"/>
</dbReference>
<dbReference type="EMBL" id="ML179360">
    <property type="protein sequence ID" value="THU89660.1"/>
    <property type="molecule type" value="Genomic_DNA"/>
</dbReference>
<dbReference type="InterPro" id="IPR004045">
    <property type="entry name" value="Glutathione_S-Trfase_N"/>
</dbReference>
<dbReference type="CDD" id="cd03038">
    <property type="entry name" value="GST_N_etherase_LigE"/>
    <property type="match status" value="1"/>
</dbReference>
<accession>A0A4S8LL06</accession>
<dbReference type="AlphaFoldDB" id="A0A4S8LL06"/>
<dbReference type="Proteomes" id="UP000297245">
    <property type="component" value="Unassembled WGS sequence"/>
</dbReference>
<evidence type="ECO:0000313" key="4">
    <source>
        <dbReference type="Proteomes" id="UP000297245"/>
    </source>
</evidence>
<dbReference type="InterPro" id="IPR036282">
    <property type="entry name" value="Glutathione-S-Trfase_C_sf"/>
</dbReference>